<dbReference type="InterPro" id="IPR015946">
    <property type="entry name" value="KH_dom-like_a/b"/>
</dbReference>
<dbReference type="Pfam" id="PF02566">
    <property type="entry name" value="OsmC"/>
    <property type="match status" value="1"/>
</dbReference>
<protein>
    <submittedName>
        <fullName evidence="2">Peroxiredoxin, Ohr subfamily</fullName>
    </submittedName>
</protein>
<accession>A0A1G6TFI6</accession>
<dbReference type="Gene3D" id="2.20.25.10">
    <property type="match status" value="1"/>
</dbReference>
<evidence type="ECO:0000313" key="2">
    <source>
        <dbReference type="EMBL" id="SDD27840.1"/>
    </source>
</evidence>
<dbReference type="OrthoDB" id="9797508at2"/>
<evidence type="ECO:0000313" key="3">
    <source>
        <dbReference type="Proteomes" id="UP000199072"/>
    </source>
</evidence>
<keyword evidence="3" id="KW-1185">Reference proteome</keyword>
<reference evidence="2 3" key="1">
    <citation type="submission" date="2016-10" db="EMBL/GenBank/DDBJ databases">
        <authorList>
            <person name="de Groot N.N."/>
        </authorList>
    </citation>
    <scope>NUCLEOTIDE SEQUENCE [LARGE SCALE GENOMIC DNA]</scope>
    <source>
        <strain evidence="2 3">47C3B</strain>
    </source>
</reference>
<dbReference type="SUPFAM" id="SSF82784">
    <property type="entry name" value="OsmC-like"/>
    <property type="match status" value="1"/>
</dbReference>
<dbReference type="InterPro" id="IPR003718">
    <property type="entry name" value="OsmC/Ohr_fam"/>
</dbReference>
<dbReference type="GO" id="GO:0006979">
    <property type="term" value="P:response to oxidative stress"/>
    <property type="evidence" value="ECO:0007669"/>
    <property type="project" value="InterPro"/>
</dbReference>
<organism evidence="2 3">
    <name type="scientific">Mucilaginibacter pineti</name>
    <dbReference type="NCBI Taxonomy" id="1391627"/>
    <lineage>
        <taxon>Bacteria</taxon>
        <taxon>Pseudomonadati</taxon>
        <taxon>Bacteroidota</taxon>
        <taxon>Sphingobacteriia</taxon>
        <taxon>Sphingobacteriales</taxon>
        <taxon>Sphingobacteriaceae</taxon>
        <taxon>Mucilaginibacter</taxon>
    </lineage>
</organism>
<dbReference type="AlphaFoldDB" id="A0A1G6TFI6"/>
<dbReference type="InterPro" id="IPR036102">
    <property type="entry name" value="OsmC/Ohrsf"/>
</dbReference>
<evidence type="ECO:0000256" key="1">
    <source>
        <dbReference type="ARBA" id="ARBA00007378"/>
    </source>
</evidence>
<dbReference type="NCBIfam" id="TIGR03561">
    <property type="entry name" value="organ_hyd_perox"/>
    <property type="match status" value="1"/>
</dbReference>
<sequence length="137" mass="14366">MEKVYTAVVTAKGGRDGHIKSEDGVIDLELKAPKVMGGEDGYANPELLFAGAWGACFLGALGSVGIRDGVNVTQATVDVHISFNKEGTSSYALSAELHVHIPGIDWDVAQKLADAAHKGCPYSKATRGNIDVKVIAD</sequence>
<dbReference type="Proteomes" id="UP000199072">
    <property type="component" value="Unassembled WGS sequence"/>
</dbReference>
<comment type="similarity">
    <text evidence="1">Belongs to the OsmC/Ohr family.</text>
</comment>
<dbReference type="RefSeq" id="WP_091143005.1">
    <property type="nucleotide sequence ID" value="NZ_FNAI01000001.1"/>
</dbReference>
<dbReference type="InterPro" id="IPR019953">
    <property type="entry name" value="OHR"/>
</dbReference>
<dbReference type="STRING" id="1391627.SAMN05216464_101281"/>
<dbReference type="PANTHER" id="PTHR33797:SF2">
    <property type="entry name" value="ORGANIC HYDROPEROXIDE RESISTANCE PROTEIN-LIKE"/>
    <property type="match status" value="1"/>
</dbReference>
<gene>
    <name evidence="2" type="ORF">SAMN05216464_101281</name>
</gene>
<dbReference type="PANTHER" id="PTHR33797">
    <property type="entry name" value="ORGANIC HYDROPEROXIDE RESISTANCE PROTEIN-LIKE"/>
    <property type="match status" value="1"/>
</dbReference>
<proteinExistence type="inferred from homology"/>
<name>A0A1G6TFI6_9SPHI</name>
<dbReference type="EMBL" id="FNAI01000001">
    <property type="protein sequence ID" value="SDD27840.1"/>
    <property type="molecule type" value="Genomic_DNA"/>
</dbReference>
<dbReference type="Gene3D" id="3.30.300.20">
    <property type="match status" value="1"/>
</dbReference>